<comment type="caution">
    <text evidence="1">The sequence shown here is derived from an EMBL/GenBank/DDBJ whole genome shotgun (WGS) entry which is preliminary data.</text>
</comment>
<dbReference type="EMBL" id="PQFF01000109">
    <property type="protein sequence ID" value="RHZ81656.1"/>
    <property type="molecule type" value="Genomic_DNA"/>
</dbReference>
<accession>A0A397J6L9</accession>
<proteinExistence type="predicted"/>
<evidence type="ECO:0000313" key="1">
    <source>
        <dbReference type="EMBL" id="RHZ81656.1"/>
    </source>
</evidence>
<gene>
    <name evidence="1" type="ORF">Glove_117g330</name>
</gene>
<reference evidence="1 2" key="1">
    <citation type="submission" date="2018-08" db="EMBL/GenBank/DDBJ databases">
        <title>Genome and evolution of the arbuscular mycorrhizal fungus Diversispora epigaea (formerly Glomus versiforme) and its bacterial endosymbionts.</title>
        <authorList>
            <person name="Sun X."/>
            <person name="Fei Z."/>
            <person name="Harrison M."/>
        </authorList>
    </citation>
    <scope>NUCLEOTIDE SEQUENCE [LARGE SCALE GENOMIC DNA]</scope>
    <source>
        <strain evidence="1 2">IT104</strain>
    </source>
</reference>
<keyword evidence="2" id="KW-1185">Reference proteome</keyword>
<dbReference type="Proteomes" id="UP000266861">
    <property type="component" value="Unassembled WGS sequence"/>
</dbReference>
<evidence type="ECO:0000313" key="2">
    <source>
        <dbReference type="Proteomes" id="UP000266861"/>
    </source>
</evidence>
<protein>
    <submittedName>
        <fullName evidence="1">Uncharacterized protein</fullName>
    </submittedName>
</protein>
<dbReference type="AlphaFoldDB" id="A0A397J6L9"/>
<sequence>MDNLIIEDTLQKENIPFYQYSEFEDAKSISGNVYKATFKTSQKCISLNDKFSLDNLKNENSENILIHNGSVKFNVFGLTKIIPESLKFLTNTLGPFQYIDSQYLEIFSTIGKIRVQIFSVWKLFYGKFPVATLLSKWNLSQMSIC</sequence>
<organism evidence="1 2">
    <name type="scientific">Diversispora epigaea</name>
    <dbReference type="NCBI Taxonomy" id="1348612"/>
    <lineage>
        <taxon>Eukaryota</taxon>
        <taxon>Fungi</taxon>
        <taxon>Fungi incertae sedis</taxon>
        <taxon>Mucoromycota</taxon>
        <taxon>Glomeromycotina</taxon>
        <taxon>Glomeromycetes</taxon>
        <taxon>Diversisporales</taxon>
        <taxon>Diversisporaceae</taxon>
        <taxon>Diversispora</taxon>
    </lineage>
</organism>
<name>A0A397J6L9_9GLOM</name>